<evidence type="ECO:0000313" key="2">
    <source>
        <dbReference type="Proteomes" id="UP001060085"/>
    </source>
</evidence>
<dbReference type="EMBL" id="CM044703">
    <property type="protein sequence ID" value="KAI5672570.1"/>
    <property type="molecule type" value="Genomic_DNA"/>
</dbReference>
<dbReference type="Proteomes" id="UP001060085">
    <property type="component" value="Linkage Group LG03"/>
</dbReference>
<comment type="caution">
    <text evidence="1">The sequence shown here is derived from an EMBL/GenBank/DDBJ whole genome shotgun (WGS) entry which is preliminary data.</text>
</comment>
<gene>
    <name evidence="1" type="ORF">M9H77_12934</name>
</gene>
<protein>
    <submittedName>
        <fullName evidence="1">Uncharacterized protein</fullName>
    </submittedName>
</protein>
<sequence length="661" mass="74349">MLRFDEGEEVFFETADSFSSEESFVLREELDCGIGYDIWLDLKSVKERREKFLMNMGLVECVNLSESEPLGMDRTVDCSGSVTSSSASSVEENLTFDRRESNGEANCLIEGESDHEWLESLSVGLEKDTDEDLRFSISHGPRKEQAKFEDTEKVNSVNKKKIRDWWKNLLCKKKKNKVFDVSKVQKLSDKAGELTRMKVQENKKSYMELTAVFAQQEISAHKGLIRTMKFSPDGQYLASGGEDGVIQIRSVSSVDSDSSCATSSSSSQSHWIQESTFRRKKLRDASVVIPEKVFHINGSPIHELLGHTGDILDLAWSTSNHLLSSSTDNTVRLWHVGSDECLSVFHHSKFVTSVQFNPVDENYFITGSGDGKVRIWGVPEKRVVNWADGRDIITAVCYQPNAKGFVTGSLSGTCRFFELSGGEVLLNAEIQISGKRKSSGNKITGIQFLVNDSRRVMITSEDSKIRILDGLDIVHKYKGLTKSGSQMSASFTSTGEHIISVGEDSRVYIWNYDQPRIQSSKVKRSSRSCEHFFFEDTTIALPWSGMETASKGTWLETQDCQDSYSSPRDSERFSLGSWFAMDISSKGSVTWPEEKLPLCEVPSTEQDNHNYEKQNINLQELHQNRISNCRNYSATWGLVIVTAGLDGMIRTFHNYGLPTKI</sequence>
<organism evidence="1 2">
    <name type="scientific">Catharanthus roseus</name>
    <name type="common">Madagascar periwinkle</name>
    <name type="synonym">Vinca rosea</name>
    <dbReference type="NCBI Taxonomy" id="4058"/>
    <lineage>
        <taxon>Eukaryota</taxon>
        <taxon>Viridiplantae</taxon>
        <taxon>Streptophyta</taxon>
        <taxon>Embryophyta</taxon>
        <taxon>Tracheophyta</taxon>
        <taxon>Spermatophyta</taxon>
        <taxon>Magnoliopsida</taxon>
        <taxon>eudicotyledons</taxon>
        <taxon>Gunneridae</taxon>
        <taxon>Pentapetalae</taxon>
        <taxon>asterids</taxon>
        <taxon>lamiids</taxon>
        <taxon>Gentianales</taxon>
        <taxon>Apocynaceae</taxon>
        <taxon>Rauvolfioideae</taxon>
        <taxon>Vinceae</taxon>
        <taxon>Catharanthinae</taxon>
        <taxon>Catharanthus</taxon>
    </lineage>
</organism>
<name>A0ACC0BIX2_CATRO</name>
<proteinExistence type="predicted"/>
<evidence type="ECO:0000313" key="1">
    <source>
        <dbReference type="EMBL" id="KAI5672570.1"/>
    </source>
</evidence>
<keyword evidence="2" id="KW-1185">Reference proteome</keyword>
<reference evidence="2" key="1">
    <citation type="journal article" date="2023" name="Nat. Plants">
        <title>Single-cell RNA sequencing provides a high-resolution roadmap for understanding the multicellular compartmentation of specialized metabolism.</title>
        <authorList>
            <person name="Sun S."/>
            <person name="Shen X."/>
            <person name="Li Y."/>
            <person name="Li Y."/>
            <person name="Wang S."/>
            <person name="Li R."/>
            <person name="Zhang H."/>
            <person name="Shen G."/>
            <person name="Guo B."/>
            <person name="Wei J."/>
            <person name="Xu J."/>
            <person name="St-Pierre B."/>
            <person name="Chen S."/>
            <person name="Sun C."/>
        </authorList>
    </citation>
    <scope>NUCLEOTIDE SEQUENCE [LARGE SCALE GENOMIC DNA]</scope>
</reference>
<accession>A0ACC0BIX2</accession>